<evidence type="ECO:0000256" key="2">
    <source>
        <dbReference type="ARBA" id="ARBA00022448"/>
    </source>
</evidence>
<feature type="transmembrane region" description="Helical" evidence="8">
    <location>
        <begin position="89"/>
        <end position="108"/>
    </location>
</feature>
<dbReference type="GO" id="GO:0005886">
    <property type="term" value="C:plasma membrane"/>
    <property type="evidence" value="ECO:0007669"/>
    <property type="project" value="UniProtKB-SubCell"/>
</dbReference>
<dbReference type="EMBL" id="QKKF02027474">
    <property type="protein sequence ID" value="RZF35809.1"/>
    <property type="molecule type" value="Genomic_DNA"/>
</dbReference>
<sequence>MFTRVNFFRNQYCTGFAANATILLCGSCFVWVTPLLPRLTATAGVSRGVAPLLAMTPTQQSWLVALYEVGALIAPIPAGRLADKTGRRVALITGMPLLLFSWLAVLSFRSVAGFYAARLLQGTALGFLATAAGIYISEISSAHARGAMTSLQQGMWYSGFLLQYVTGSYLRYETNVHVNLTLTVLLFIYLLIFPLETPYHLVKIGQQERALESLMVLRGKRMGDDLLETHREMSQIVESVEMEQKTEKVVWKDLIKTKADRRILLVTQFLTAARILCGSISVSTYINVLLNSDQNNLDSTKTSTNVTTIIYGSVTLVTIITASFLVDIVGRRPLLLISSAGAFIANVGCALYFYHPPIFNNFLYLNSSKILPLPVLLTSLTFFFSIGLGPVTQTVQSELLPSHTRGLGNVVSLVNVTLTGLITLRCYQVVVDMLGVYANFMIYAVVCALCFVFVAIFVPETRGKSLLEIRRYFIDESRAKVQVTKF</sequence>
<evidence type="ECO:0000256" key="7">
    <source>
        <dbReference type="ARBA" id="ARBA00023136"/>
    </source>
</evidence>
<feature type="transmembrane region" description="Helical" evidence="8">
    <location>
        <begin position="306"/>
        <end position="326"/>
    </location>
</feature>
<dbReference type="OrthoDB" id="6133115at2759"/>
<dbReference type="Proteomes" id="UP000291343">
    <property type="component" value="Unassembled WGS sequence"/>
</dbReference>
<evidence type="ECO:0000313" key="10">
    <source>
        <dbReference type="EMBL" id="RZF35809.1"/>
    </source>
</evidence>
<keyword evidence="7 8" id="KW-0472">Membrane</keyword>
<feature type="transmembrane region" description="Helical" evidence="8">
    <location>
        <begin position="263"/>
        <end position="286"/>
    </location>
</feature>
<gene>
    <name evidence="10" type="ORF">LSTR_LSTR006267</name>
</gene>
<comment type="subcellular location">
    <subcellularLocation>
        <location evidence="1">Cell membrane</location>
        <topology evidence="1">Multi-pass membrane protein</topology>
    </subcellularLocation>
</comment>
<keyword evidence="3" id="KW-1003">Cell membrane</keyword>
<dbReference type="InterPro" id="IPR050549">
    <property type="entry name" value="MFS_Trehalose_Transporter"/>
</dbReference>
<dbReference type="PROSITE" id="PS00216">
    <property type="entry name" value="SUGAR_TRANSPORT_1"/>
    <property type="match status" value="1"/>
</dbReference>
<comment type="caution">
    <text evidence="10">The sequence shown here is derived from an EMBL/GenBank/DDBJ whole genome shotgun (WGS) entry which is preliminary data.</text>
</comment>
<feature type="transmembrane region" description="Helical" evidence="8">
    <location>
        <begin position="114"/>
        <end position="135"/>
    </location>
</feature>
<feature type="transmembrane region" description="Helical" evidence="8">
    <location>
        <begin position="12"/>
        <end position="32"/>
    </location>
</feature>
<dbReference type="GO" id="GO:0022857">
    <property type="term" value="F:transmembrane transporter activity"/>
    <property type="evidence" value="ECO:0007669"/>
    <property type="project" value="InterPro"/>
</dbReference>
<keyword evidence="11" id="KW-1185">Reference proteome</keyword>
<reference evidence="10 11" key="1">
    <citation type="journal article" date="2017" name="Gigascience">
        <title>Genome sequence of the small brown planthopper, Laodelphax striatellus.</title>
        <authorList>
            <person name="Zhu J."/>
            <person name="Jiang F."/>
            <person name="Wang X."/>
            <person name="Yang P."/>
            <person name="Bao Y."/>
            <person name="Zhao W."/>
            <person name="Wang W."/>
            <person name="Lu H."/>
            <person name="Wang Q."/>
            <person name="Cui N."/>
            <person name="Li J."/>
            <person name="Chen X."/>
            <person name="Luo L."/>
            <person name="Yu J."/>
            <person name="Kang L."/>
            <person name="Cui F."/>
        </authorList>
    </citation>
    <scope>NUCLEOTIDE SEQUENCE [LARGE SCALE GENOMIC DNA]</scope>
    <source>
        <strain evidence="10">Lst14</strain>
    </source>
</reference>
<dbReference type="InterPro" id="IPR020846">
    <property type="entry name" value="MFS_dom"/>
</dbReference>
<feature type="transmembrane region" description="Helical" evidence="8">
    <location>
        <begin position="375"/>
        <end position="395"/>
    </location>
</feature>
<dbReference type="PROSITE" id="PS50850">
    <property type="entry name" value="MFS"/>
    <property type="match status" value="1"/>
</dbReference>
<evidence type="ECO:0000256" key="3">
    <source>
        <dbReference type="ARBA" id="ARBA00022475"/>
    </source>
</evidence>
<keyword evidence="4" id="KW-0762">Sugar transport</keyword>
<evidence type="ECO:0000256" key="6">
    <source>
        <dbReference type="ARBA" id="ARBA00022989"/>
    </source>
</evidence>
<evidence type="ECO:0000259" key="9">
    <source>
        <dbReference type="PROSITE" id="PS50850"/>
    </source>
</evidence>
<name>A0A482WQB9_LAOST</name>
<keyword evidence="2" id="KW-0813">Transport</keyword>
<dbReference type="PANTHER" id="PTHR48021">
    <property type="match status" value="1"/>
</dbReference>
<dbReference type="AlphaFoldDB" id="A0A482WQB9"/>
<dbReference type="InterPro" id="IPR036259">
    <property type="entry name" value="MFS_trans_sf"/>
</dbReference>
<dbReference type="InterPro" id="IPR005828">
    <property type="entry name" value="MFS_sugar_transport-like"/>
</dbReference>
<dbReference type="SMR" id="A0A482WQB9"/>
<dbReference type="FunFam" id="1.20.1250.20:FF:000218">
    <property type="entry name" value="facilitated trehalose transporter Tret1"/>
    <property type="match status" value="1"/>
</dbReference>
<organism evidence="10 11">
    <name type="scientific">Laodelphax striatellus</name>
    <name type="common">Small brown planthopper</name>
    <name type="synonym">Delphax striatella</name>
    <dbReference type="NCBI Taxonomy" id="195883"/>
    <lineage>
        <taxon>Eukaryota</taxon>
        <taxon>Metazoa</taxon>
        <taxon>Ecdysozoa</taxon>
        <taxon>Arthropoda</taxon>
        <taxon>Hexapoda</taxon>
        <taxon>Insecta</taxon>
        <taxon>Pterygota</taxon>
        <taxon>Neoptera</taxon>
        <taxon>Paraneoptera</taxon>
        <taxon>Hemiptera</taxon>
        <taxon>Auchenorrhyncha</taxon>
        <taxon>Fulgoroidea</taxon>
        <taxon>Delphacidae</taxon>
        <taxon>Criomorphinae</taxon>
        <taxon>Laodelphax</taxon>
    </lineage>
</organism>
<keyword evidence="5 8" id="KW-0812">Transmembrane</keyword>
<feature type="transmembrane region" description="Helical" evidence="8">
    <location>
        <begin position="178"/>
        <end position="195"/>
    </location>
</feature>
<evidence type="ECO:0000256" key="4">
    <source>
        <dbReference type="ARBA" id="ARBA00022597"/>
    </source>
</evidence>
<evidence type="ECO:0000313" key="11">
    <source>
        <dbReference type="Proteomes" id="UP000291343"/>
    </source>
</evidence>
<protein>
    <recommendedName>
        <fullName evidence="9">Major facilitator superfamily (MFS) profile domain-containing protein</fullName>
    </recommendedName>
</protein>
<dbReference type="InParanoid" id="A0A482WQB9"/>
<feature type="domain" description="Major facilitator superfamily (MFS) profile" evidence="9">
    <location>
        <begin position="1"/>
        <end position="462"/>
    </location>
</feature>
<evidence type="ECO:0000256" key="8">
    <source>
        <dbReference type="SAM" id="Phobius"/>
    </source>
</evidence>
<evidence type="ECO:0000256" key="1">
    <source>
        <dbReference type="ARBA" id="ARBA00004651"/>
    </source>
</evidence>
<evidence type="ECO:0000256" key="5">
    <source>
        <dbReference type="ARBA" id="ARBA00022692"/>
    </source>
</evidence>
<keyword evidence="6 8" id="KW-1133">Transmembrane helix</keyword>
<feature type="transmembrane region" description="Helical" evidence="8">
    <location>
        <begin position="436"/>
        <end position="458"/>
    </location>
</feature>
<dbReference type="Gene3D" id="1.20.1250.20">
    <property type="entry name" value="MFS general substrate transporter like domains"/>
    <property type="match status" value="1"/>
</dbReference>
<feature type="transmembrane region" description="Helical" evidence="8">
    <location>
        <begin position="407"/>
        <end position="430"/>
    </location>
</feature>
<dbReference type="STRING" id="195883.A0A482WQB9"/>
<dbReference type="PANTHER" id="PTHR48021:SF46">
    <property type="entry name" value="MAJOR FACILITATOR SUPERFAMILY (MFS) PROFILE DOMAIN-CONTAINING PROTEIN"/>
    <property type="match status" value="1"/>
</dbReference>
<dbReference type="InterPro" id="IPR005829">
    <property type="entry name" value="Sugar_transporter_CS"/>
</dbReference>
<dbReference type="SUPFAM" id="SSF103473">
    <property type="entry name" value="MFS general substrate transporter"/>
    <property type="match status" value="1"/>
</dbReference>
<feature type="transmembrane region" description="Helical" evidence="8">
    <location>
        <begin position="333"/>
        <end position="355"/>
    </location>
</feature>
<dbReference type="Pfam" id="PF00083">
    <property type="entry name" value="Sugar_tr"/>
    <property type="match status" value="1"/>
</dbReference>
<accession>A0A482WQB9</accession>
<proteinExistence type="predicted"/>